<dbReference type="AlphaFoldDB" id="A0A8W7PM84"/>
<accession>A0A8W7PM84</accession>
<dbReference type="EnsemblMetazoa" id="ACOM033479-RA">
    <property type="protein sequence ID" value="ACOM033479-PA.1"/>
    <property type="gene ID" value="ACOM033479"/>
</dbReference>
<evidence type="ECO:0000313" key="1">
    <source>
        <dbReference type="EnsemblMetazoa" id="ACOM033479-PA.1"/>
    </source>
</evidence>
<organism evidence="1">
    <name type="scientific">Anopheles coluzzii</name>
    <name type="common">African malaria mosquito</name>
    <dbReference type="NCBI Taxonomy" id="1518534"/>
    <lineage>
        <taxon>Eukaryota</taxon>
        <taxon>Metazoa</taxon>
        <taxon>Ecdysozoa</taxon>
        <taxon>Arthropoda</taxon>
        <taxon>Hexapoda</taxon>
        <taxon>Insecta</taxon>
        <taxon>Pterygota</taxon>
        <taxon>Neoptera</taxon>
        <taxon>Endopterygota</taxon>
        <taxon>Diptera</taxon>
        <taxon>Nematocera</taxon>
        <taxon>Culicoidea</taxon>
        <taxon>Culicidae</taxon>
        <taxon>Anophelinae</taxon>
        <taxon>Anopheles</taxon>
    </lineage>
</organism>
<reference evidence="1" key="1">
    <citation type="submission" date="2022-08" db="UniProtKB">
        <authorList>
            <consortium name="EnsemblMetazoa"/>
        </authorList>
    </citation>
    <scope>IDENTIFICATION</scope>
</reference>
<sequence>MSIIESSASANTQTSSSLAQVFSTKSMIALTCDSGSKHPKIPSIRNHSPTLISPWQIVASDCKPQIFSSVTADSSCSTIASTGVPDFSLPPRPCSISSFTSINPRHCSLRFNITKTQVFGTDCDRYPFHWQNKQRISRKSSSCSCDTSIGSLNRIQVTDSEHGGVVSDPSDSAALHSAAENNLHYGLFL</sequence>
<dbReference type="Proteomes" id="UP000075882">
    <property type="component" value="Unassembled WGS sequence"/>
</dbReference>
<name>A0A8W7PM84_ANOCL</name>
<proteinExistence type="predicted"/>
<protein>
    <submittedName>
        <fullName evidence="1">Uncharacterized protein</fullName>
    </submittedName>
</protein>